<evidence type="ECO:0000313" key="2">
    <source>
        <dbReference type="EMBL" id="OGZ64169.1"/>
    </source>
</evidence>
<dbReference type="AlphaFoldDB" id="A0A1G2HP47"/>
<keyword evidence="1" id="KW-1133">Transmembrane helix</keyword>
<sequence>MRKIKSIIKKFKNVPFKSPAIALTALIFTVLILIMLGYSFKGFTDIFFSQFSHQESKYKDTIVLFYGSGCEHCIKVDNFISANKIKEKVIFVELEVFNDANNVNLLADKAQICGLDSSHMGVPFLWDGPNQKCIVGEVDVIEFFRGKITAKY</sequence>
<comment type="caution">
    <text evidence="2">The sequence shown here is derived from an EMBL/GenBank/DDBJ whole genome shotgun (WGS) entry which is preliminary data.</text>
</comment>
<keyword evidence="1" id="KW-0472">Membrane</keyword>
<feature type="transmembrane region" description="Helical" evidence="1">
    <location>
        <begin position="20"/>
        <end position="40"/>
    </location>
</feature>
<keyword evidence="1" id="KW-0812">Transmembrane</keyword>
<dbReference type="Proteomes" id="UP000176855">
    <property type="component" value="Unassembled WGS sequence"/>
</dbReference>
<dbReference type="InterPro" id="IPR036249">
    <property type="entry name" value="Thioredoxin-like_sf"/>
</dbReference>
<organism evidence="2 3">
    <name type="scientific">Candidatus Staskawiczbacteria bacterium RIFCSPHIGHO2_01_FULL_39_25</name>
    <dbReference type="NCBI Taxonomy" id="1802202"/>
    <lineage>
        <taxon>Bacteria</taxon>
        <taxon>Candidatus Staskawicziibacteriota</taxon>
    </lineage>
</organism>
<protein>
    <recommendedName>
        <fullName evidence="4">Thioredoxin domain-containing protein</fullName>
    </recommendedName>
</protein>
<dbReference type="SUPFAM" id="SSF52833">
    <property type="entry name" value="Thioredoxin-like"/>
    <property type="match status" value="1"/>
</dbReference>
<accession>A0A1G2HP47</accession>
<dbReference type="EMBL" id="MHOO01000008">
    <property type="protein sequence ID" value="OGZ64169.1"/>
    <property type="molecule type" value="Genomic_DNA"/>
</dbReference>
<evidence type="ECO:0000313" key="3">
    <source>
        <dbReference type="Proteomes" id="UP000176855"/>
    </source>
</evidence>
<dbReference type="Gene3D" id="3.40.30.10">
    <property type="entry name" value="Glutaredoxin"/>
    <property type="match status" value="1"/>
</dbReference>
<name>A0A1G2HP47_9BACT</name>
<gene>
    <name evidence="2" type="ORF">A2730_03500</name>
</gene>
<dbReference type="STRING" id="1802202.A2730_03500"/>
<proteinExistence type="predicted"/>
<evidence type="ECO:0008006" key="4">
    <source>
        <dbReference type="Google" id="ProtNLM"/>
    </source>
</evidence>
<reference evidence="2 3" key="1">
    <citation type="journal article" date="2016" name="Nat. Commun.">
        <title>Thousands of microbial genomes shed light on interconnected biogeochemical processes in an aquifer system.</title>
        <authorList>
            <person name="Anantharaman K."/>
            <person name="Brown C.T."/>
            <person name="Hug L.A."/>
            <person name="Sharon I."/>
            <person name="Castelle C.J."/>
            <person name="Probst A.J."/>
            <person name="Thomas B.C."/>
            <person name="Singh A."/>
            <person name="Wilkins M.J."/>
            <person name="Karaoz U."/>
            <person name="Brodie E.L."/>
            <person name="Williams K.H."/>
            <person name="Hubbard S.S."/>
            <person name="Banfield J.F."/>
        </authorList>
    </citation>
    <scope>NUCLEOTIDE SEQUENCE [LARGE SCALE GENOMIC DNA]</scope>
</reference>
<evidence type="ECO:0000256" key="1">
    <source>
        <dbReference type="SAM" id="Phobius"/>
    </source>
</evidence>